<dbReference type="AlphaFoldDB" id="A0A918DCG6"/>
<comment type="caution">
    <text evidence="1">The sequence shown here is derived from an EMBL/GenBank/DDBJ whole genome shotgun (WGS) entry which is preliminary data.</text>
</comment>
<dbReference type="Proteomes" id="UP000598196">
    <property type="component" value="Unassembled WGS sequence"/>
</dbReference>
<accession>A0A918DCG6</accession>
<keyword evidence="2" id="KW-1185">Reference proteome</keyword>
<evidence type="ECO:0008006" key="3">
    <source>
        <dbReference type="Google" id="ProtNLM"/>
    </source>
</evidence>
<evidence type="ECO:0000313" key="1">
    <source>
        <dbReference type="EMBL" id="GGO30296.1"/>
    </source>
</evidence>
<dbReference type="EMBL" id="BMLP01000001">
    <property type="protein sequence ID" value="GGO30296.1"/>
    <property type="molecule type" value="Genomic_DNA"/>
</dbReference>
<evidence type="ECO:0000313" key="2">
    <source>
        <dbReference type="Proteomes" id="UP000598196"/>
    </source>
</evidence>
<name>A0A918DCG6_9RHOB</name>
<gene>
    <name evidence="1" type="ORF">GCM10010991_15010</name>
</gene>
<dbReference type="RefSeq" id="WP_158635515.1">
    <property type="nucleotide sequence ID" value="NZ_BMLP01000001.1"/>
</dbReference>
<organism evidence="1 2">
    <name type="scientific">Gemmobacter aquaticus</name>
    <dbReference type="NCBI Taxonomy" id="490185"/>
    <lineage>
        <taxon>Bacteria</taxon>
        <taxon>Pseudomonadati</taxon>
        <taxon>Pseudomonadota</taxon>
        <taxon>Alphaproteobacteria</taxon>
        <taxon>Rhodobacterales</taxon>
        <taxon>Paracoccaceae</taxon>
        <taxon>Gemmobacter</taxon>
    </lineage>
</organism>
<protein>
    <recommendedName>
        <fullName evidence="3">Alginate export</fullName>
    </recommendedName>
</protein>
<proteinExistence type="predicted"/>
<sequence>MRSRPAFTSRAGNGSKAFARCLAAIVAIVTITTSPAFSQSYVGDPFEDRPVGTVSVTIANPSGDAALNNRVVDSVRRSLALFPGSAFSRDRANAAVGQARRNPEIADIAYDLAPGAAGSLDVSVTVTLTDDANQKVAKGYFLTGDRDDLPLLYDRNGTILRYKLDVLTLYYANNNAWYGRPDLMLAGNPLVSGSPAGAGWDQWGEAYLHYGLYGITPLSDTFFVYGGLSAISATSRGQELFTDEARTYTGVEDAYAGFVTGNTDEAGNRLTFNLSAGRQRFTLANAFLIANTAANGSERAALQANARWSSDMLVLGQIGWNSTKFEAFYVDPDELPIIDSDTVITGVNVESVVRPGLLVGASYLTVPQSTQQYFSPTGGIAGTREGLNLWDLRFTYSQPAGTSGFFGGAEVARQTNDNFDMDAWAGYAELGYSFAEAKWTPAVSYRLSYFSGDDPATAAYERWDPLLSGGNGEQWVQGANHFKVVQDSNVIAHRLQARLRVTPKVEVVPQLWAFYADQTNNIGGNPALTFMSDDEYGYEANVTVKWFASRNTYVHGHIAYTVPGQAVTDALGGTAKDWLSAMVFVRYAF</sequence>
<dbReference type="OrthoDB" id="311329at2"/>
<reference evidence="1 2" key="1">
    <citation type="journal article" date="2014" name="Int. J. Syst. Evol. Microbiol.">
        <title>Complete genome sequence of Corynebacterium casei LMG S-19264T (=DSM 44701T), isolated from a smear-ripened cheese.</title>
        <authorList>
            <consortium name="US DOE Joint Genome Institute (JGI-PGF)"/>
            <person name="Walter F."/>
            <person name="Albersmeier A."/>
            <person name="Kalinowski J."/>
            <person name="Ruckert C."/>
        </authorList>
    </citation>
    <scope>NUCLEOTIDE SEQUENCE [LARGE SCALE GENOMIC DNA]</scope>
    <source>
        <strain evidence="1 2">CGMCC 1.7029</strain>
    </source>
</reference>